<reference evidence="1 2" key="1">
    <citation type="submission" date="2015-11" db="EMBL/GenBank/DDBJ databases">
        <title>Long Read and Single Molecule DNA Sequencing Simplifies Genome Assembly and TAL Effector Gene Analysis of Xanthomonas translucens.</title>
        <authorList>
            <person name="Peng Z."/>
            <person name="Hu Y."/>
            <person name="Xie J."/>
            <person name="Potnis N."/>
            <person name="Akhunova A."/>
            <person name="Jones J."/>
            <person name="Liu Z."/>
            <person name="White F."/>
            <person name="Liu S."/>
        </authorList>
    </citation>
    <scope>NUCLEOTIDE SEQUENCE [LARGE SCALE GENOMIC DNA]</scope>
    <source>
        <strain evidence="1 2">B1</strain>
    </source>
</reference>
<dbReference type="AlphaFoldDB" id="A0A109HH72"/>
<comment type="caution">
    <text evidence="1">The sequence shown here is derived from an EMBL/GenBank/DDBJ whole genome shotgun (WGS) entry which is preliminary data.</text>
</comment>
<sequence>MAQFGDNKVHRWRAFTRDEIFGFCQRRFERSKLVDKCAQTNVTTQFVNAFHMEAQNSGFSKLVYGAVHGDIL</sequence>
<gene>
    <name evidence="1" type="ORF">ATB53_01305</name>
</gene>
<evidence type="ECO:0000313" key="1">
    <source>
        <dbReference type="EMBL" id="KWV12083.1"/>
    </source>
</evidence>
<accession>A0A109HH72</accession>
<proteinExistence type="predicted"/>
<organism evidence="1 2">
    <name type="scientific">Xanthomonas campestris pv. translucens</name>
    <dbReference type="NCBI Taxonomy" id="343"/>
    <lineage>
        <taxon>Bacteria</taxon>
        <taxon>Pseudomonadati</taxon>
        <taxon>Pseudomonadota</taxon>
        <taxon>Gammaproteobacteria</taxon>
        <taxon>Lysobacterales</taxon>
        <taxon>Lysobacteraceae</taxon>
        <taxon>Xanthomonas</taxon>
        <taxon>Xanthomonas translucens group</taxon>
    </lineage>
</organism>
<name>A0A109HH72_XANCT</name>
<evidence type="ECO:0000313" key="2">
    <source>
        <dbReference type="Proteomes" id="UP000055854"/>
    </source>
</evidence>
<dbReference type="EMBL" id="LNTA01000237">
    <property type="protein sequence ID" value="KWV12083.1"/>
    <property type="molecule type" value="Genomic_DNA"/>
</dbReference>
<protein>
    <submittedName>
        <fullName evidence="1">Uncharacterized protein</fullName>
    </submittedName>
</protein>
<dbReference type="Proteomes" id="UP000055854">
    <property type="component" value="Unassembled WGS sequence"/>
</dbReference>